<protein>
    <submittedName>
        <fullName evidence="2">Uncharacterized protein</fullName>
    </submittedName>
</protein>
<evidence type="ECO:0000256" key="1">
    <source>
        <dbReference type="SAM" id="MobiDB-lite"/>
    </source>
</evidence>
<evidence type="ECO:0000313" key="3">
    <source>
        <dbReference type="Proteomes" id="UP001229486"/>
    </source>
</evidence>
<dbReference type="EMBL" id="JAURTK010000005">
    <property type="protein sequence ID" value="MDP9648942.1"/>
    <property type="molecule type" value="Genomic_DNA"/>
</dbReference>
<evidence type="ECO:0000313" key="2">
    <source>
        <dbReference type="EMBL" id="MDP9648942.1"/>
    </source>
</evidence>
<dbReference type="RefSeq" id="WP_392394535.1">
    <property type="nucleotide sequence ID" value="NZ_JAURTK010000005.1"/>
</dbReference>
<feature type="region of interest" description="Disordered" evidence="1">
    <location>
        <begin position="1"/>
        <end position="46"/>
    </location>
</feature>
<accession>A0AB73IHQ7</accession>
<sequence>MGEITFDHRLSHGAESSGIESLLHDSEGGGKNGYYSKPRAATSHSLRSIPPKSMRHALFDDLEKLMHTAWAPGLSRHAWPKTVDIPIPFLQACPLPL</sequence>
<name>A0AB73IHQ7_9BURK</name>
<proteinExistence type="predicted"/>
<comment type="caution">
    <text evidence="2">The sequence shown here is derived from an EMBL/GenBank/DDBJ whole genome shotgun (WGS) entry which is preliminary data.</text>
</comment>
<reference evidence="2" key="1">
    <citation type="submission" date="2023-07" db="EMBL/GenBank/DDBJ databases">
        <title>Sorghum-associated microbial communities from plants grown in Nebraska, USA.</title>
        <authorList>
            <person name="Schachtman D."/>
        </authorList>
    </citation>
    <scope>NUCLEOTIDE SEQUENCE</scope>
    <source>
        <strain evidence="2">DS1061</strain>
    </source>
</reference>
<feature type="compositionally biased region" description="Basic and acidic residues" evidence="1">
    <location>
        <begin position="1"/>
        <end position="12"/>
    </location>
</feature>
<gene>
    <name evidence="2" type="ORF">J2793_004408</name>
</gene>
<dbReference type="Proteomes" id="UP001229486">
    <property type="component" value="Unassembled WGS sequence"/>
</dbReference>
<organism evidence="2 3">
    <name type="scientific">Paraburkholderia caledonica</name>
    <dbReference type="NCBI Taxonomy" id="134536"/>
    <lineage>
        <taxon>Bacteria</taxon>
        <taxon>Pseudomonadati</taxon>
        <taxon>Pseudomonadota</taxon>
        <taxon>Betaproteobacteria</taxon>
        <taxon>Burkholderiales</taxon>
        <taxon>Burkholderiaceae</taxon>
        <taxon>Paraburkholderia</taxon>
    </lineage>
</organism>
<dbReference type="AlphaFoldDB" id="A0AB73IHQ7"/>